<comment type="caution">
    <text evidence="2">The sequence shown here is derived from an EMBL/GenBank/DDBJ whole genome shotgun (WGS) entry which is preliminary data.</text>
</comment>
<protein>
    <submittedName>
        <fullName evidence="2">Uncharacterized protein</fullName>
    </submittedName>
</protein>
<feature type="region of interest" description="Disordered" evidence="1">
    <location>
        <begin position="1"/>
        <end position="29"/>
    </location>
</feature>
<proteinExistence type="predicted"/>
<name>A0A4Y2QSM8_ARAVE</name>
<evidence type="ECO:0000313" key="2">
    <source>
        <dbReference type="EMBL" id="GBN66179.1"/>
    </source>
</evidence>
<gene>
    <name evidence="2" type="ORF">AVEN_192135_1</name>
</gene>
<sequence length="98" mass="11015">MLLRLSTSNSSVVSSWSAPRRAHSRLSHPSPGPWIFPEHNLLLHWHFGFESFEGPQVQTQATASSMQRSRSSYVILSQADQSFQETYHDVKCGPSSTL</sequence>
<evidence type="ECO:0000256" key="1">
    <source>
        <dbReference type="SAM" id="MobiDB-lite"/>
    </source>
</evidence>
<dbReference type="Proteomes" id="UP000499080">
    <property type="component" value="Unassembled WGS sequence"/>
</dbReference>
<keyword evidence="3" id="KW-1185">Reference proteome</keyword>
<reference evidence="2 3" key="1">
    <citation type="journal article" date="2019" name="Sci. Rep.">
        <title>Orb-weaving spider Araneus ventricosus genome elucidates the spidroin gene catalogue.</title>
        <authorList>
            <person name="Kono N."/>
            <person name="Nakamura H."/>
            <person name="Ohtoshi R."/>
            <person name="Moran D.A.P."/>
            <person name="Shinohara A."/>
            <person name="Yoshida Y."/>
            <person name="Fujiwara M."/>
            <person name="Mori M."/>
            <person name="Tomita M."/>
            <person name="Arakawa K."/>
        </authorList>
    </citation>
    <scope>NUCLEOTIDE SEQUENCE [LARGE SCALE GENOMIC DNA]</scope>
</reference>
<organism evidence="2 3">
    <name type="scientific">Araneus ventricosus</name>
    <name type="common">Orbweaver spider</name>
    <name type="synonym">Epeira ventricosa</name>
    <dbReference type="NCBI Taxonomy" id="182803"/>
    <lineage>
        <taxon>Eukaryota</taxon>
        <taxon>Metazoa</taxon>
        <taxon>Ecdysozoa</taxon>
        <taxon>Arthropoda</taxon>
        <taxon>Chelicerata</taxon>
        <taxon>Arachnida</taxon>
        <taxon>Araneae</taxon>
        <taxon>Araneomorphae</taxon>
        <taxon>Entelegynae</taxon>
        <taxon>Araneoidea</taxon>
        <taxon>Araneidae</taxon>
        <taxon>Araneus</taxon>
    </lineage>
</organism>
<dbReference type="AlphaFoldDB" id="A0A4Y2QSM8"/>
<evidence type="ECO:0000313" key="3">
    <source>
        <dbReference type="Proteomes" id="UP000499080"/>
    </source>
</evidence>
<accession>A0A4Y2QSM8</accession>
<feature type="compositionally biased region" description="Low complexity" evidence="1">
    <location>
        <begin position="1"/>
        <end position="17"/>
    </location>
</feature>
<dbReference type="EMBL" id="BGPR01014669">
    <property type="protein sequence ID" value="GBN66179.1"/>
    <property type="molecule type" value="Genomic_DNA"/>
</dbReference>